<dbReference type="GO" id="GO:0051213">
    <property type="term" value="F:dioxygenase activity"/>
    <property type="evidence" value="ECO:0007669"/>
    <property type="project" value="UniProtKB-KW"/>
</dbReference>
<comment type="caution">
    <text evidence="1">The sequence shown here is derived from an EMBL/GenBank/DDBJ whole genome shotgun (WGS) entry which is preliminary data.</text>
</comment>
<gene>
    <name evidence="1" type="ORF">M501DRAFT_928508</name>
</gene>
<dbReference type="PANTHER" id="PTHR40470">
    <property type="entry name" value="PHYTANOYL-COA DIOXYGENASE FAMILY PROTEIN (AFU_ORTHOLOGUE AFUA_2G15850)"/>
    <property type="match status" value="1"/>
</dbReference>
<dbReference type="Proteomes" id="UP000799429">
    <property type="component" value="Unassembled WGS sequence"/>
</dbReference>
<organism evidence="1 2">
    <name type="scientific">Patellaria atrata CBS 101060</name>
    <dbReference type="NCBI Taxonomy" id="1346257"/>
    <lineage>
        <taxon>Eukaryota</taxon>
        <taxon>Fungi</taxon>
        <taxon>Dikarya</taxon>
        <taxon>Ascomycota</taxon>
        <taxon>Pezizomycotina</taxon>
        <taxon>Dothideomycetes</taxon>
        <taxon>Dothideomycetes incertae sedis</taxon>
        <taxon>Patellariales</taxon>
        <taxon>Patellariaceae</taxon>
        <taxon>Patellaria</taxon>
    </lineage>
</organism>
<evidence type="ECO:0000313" key="1">
    <source>
        <dbReference type="EMBL" id="KAF2841736.1"/>
    </source>
</evidence>
<protein>
    <submittedName>
        <fullName evidence="1">Phytanoyl-CoA dioxygenase</fullName>
    </submittedName>
</protein>
<sequence length="299" mass="34019">MFTEAYTNGTKPPSFADTLSRDGYVLIPSVLSQSELTALRSACNEATALARAGKWPYIRTLPKQFPPWPSDPSSGIWGVQHLMHPSMPNSALFTKSYFMDKITEPVKEIIGCEQEDLVMELYNLLVRPDKDFELKWHRDDIPAMATPEEELERLNKPAWHAQWNLALYDDKSLIAVPGSHRRARTDAERNADPFERSLEGQRPVEMRAGDVVFYNNNILHRGVYDHDVERMTLHGSMGHRKANKERARNVLQHGVGIWVDQCDFSTLDGHLQEKAEAMRKRLVELGTVSGDVGFFAENE</sequence>
<dbReference type="OrthoDB" id="2106152at2759"/>
<dbReference type="AlphaFoldDB" id="A0A9P4VQA9"/>
<dbReference type="EMBL" id="MU006091">
    <property type="protein sequence ID" value="KAF2841736.1"/>
    <property type="molecule type" value="Genomic_DNA"/>
</dbReference>
<dbReference type="Pfam" id="PF05721">
    <property type="entry name" value="PhyH"/>
    <property type="match status" value="1"/>
</dbReference>
<reference evidence="1" key="1">
    <citation type="journal article" date="2020" name="Stud. Mycol.">
        <title>101 Dothideomycetes genomes: a test case for predicting lifestyles and emergence of pathogens.</title>
        <authorList>
            <person name="Haridas S."/>
            <person name="Albert R."/>
            <person name="Binder M."/>
            <person name="Bloem J."/>
            <person name="Labutti K."/>
            <person name="Salamov A."/>
            <person name="Andreopoulos B."/>
            <person name="Baker S."/>
            <person name="Barry K."/>
            <person name="Bills G."/>
            <person name="Bluhm B."/>
            <person name="Cannon C."/>
            <person name="Castanera R."/>
            <person name="Culley D."/>
            <person name="Daum C."/>
            <person name="Ezra D."/>
            <person name="Gonzalez J."/>
            <person name="Henrissat B."/>
            <person name="Kuo A."/>
            <person name="Liang C."/>
            <person name="Lipzen A."/>
            <person name="Lutzoni F."/>
            <person name="Magnuson J."/>
            <person name="Mondo S."/>
            <person name="Nolan M."/>
            <person name="Ohm R."/>
            <person name="Pangilinan J."/>
            <person name="Park H.-J."/>
            <person name="Ramirez L."/>
            <person name="Alfaro M."/>
            <person name="Sun H."/>
            <person name="Tritt A."/>
            <person name="Yoshinaga Y."/>
            <person name="Zwiers L.-H."/>
            <person name="Turgeon B."/>
            <person name="Goodwin S."/>
            <person name="Spatafora J."/>
            <person name="Crous P."/>
            <person name="Grigoriev I."/>
        </authorList>
    </citation>
    <scope>NUCLEOTIDE SEQUENCE</scope>
    <source>
        <strain evidence="1">CBS 101060</strain>
    </source>
</reference>
<dbReference type="PANTHER" id="PTHR40470:SF1">
    <property type="entry name" value="PHYTANOYL-COA DIOXYGENASE FAMILY PROTEIN (AFU_ORTHOLOGUE AFUA_2G15850)"/>
    <property type="match status" value="1"/>
</dbReference>
<dbReference type="Gene3D" id="2.60.120.620">
    <property type="entry name" value="q2cbj1_9rhob like domain"/>
    <property type="match status" value="1"/>
</dbReference>
<accession>A0A9P4VQA9</accession>
<name>A0A9P4VQA9_9PEZI</name>
<dbReference type="SUPFAM" id="SSF51197">
    <property type="entry name" value="Clavaminate synthase-like"/>
    <property type="match status" value="1"/>
</dbReference>
<evidence type="ECO:0000313" key="2">
    <source>
        <dbReference type="Proteomes" id="UP000799429"/>
    </source>
</evidence>
<dbReference type="InterPro" id="IPR008775">
    <property type="entry name" value="Phytyl_CoA_dOase-like"/>
</dbReference>
<keyword evidence="1" id="KW-0223">Dioxygenase</keyword>
<keyword evidence="1" id="KW-0560">Oxidoreductase</keyword>
<keyword evidence="2" id="KW-1185">Reference proteome</keyword>
<proteinExistence type="predicted"/>